<dbReference type="AlphaFoldDB" id="A0A344UUG7"/>
<dbReference type="GO" id="GO:0016746">
    <property type="term" value="F:acyltransferase activity"/>
    <property type="evidence" value="ECO:0007669"/>
    <property type="project" value="UniProtKB-KW"/>
</dbReference>
<evidence type="ECO:0000313" key="7">
    <source>
        <dbReference type="EMBL" id="AXE38915.1"/>
    </source>
</evidence>
<evidence type="ECO:0000313" key="8">
    <source>
        <dbReference type="Proteomes" id="UP000251995"/>
    </source>
</evidence>
<keyword evidence="2" id="KW-1003">Cell membrane</keyword>
<dbReference type="CDD" id="cd07984">
    <property type="entry name" value="LPLAT_LABLAT-like"/>
    <property type="match status" value="1"/>
</dbReference>
<evidence type="ECO:0000256" key="4">
    <source>
        <dbReference type="ARBA" id="ARBA00022679"/>
    </source>
</evidence>
<gene>
    <name evidence="7" type="ORF">JS278_01752</name>
</gene>
<protein>
    <submittedName>
        <fullName evidence="7">Phosphatidylinositol mannoside acyltransferase</fullName>
        <ecNumber evidence="7">2.3.1.-</ecNumber>
    </submittedName>
</protein>
<evidence type="ECO:0000256" key="1">
    <source>
        <dbReference type="ARBA" id="ARBA00004533"/>
    </source>
</evidence>
<name>A0A344UUG7_9ACTN</name>
<keyword evidence="3" id="KW-0997">Cell inner membrane</keyword>
<evidence type="ECO:0000256" key="6">
    <source>
        <dbReference type="ARBA" id="ARBA00023315"/>
    </source>
</evidence>
<dbReference type="GO" id="GO:0005886">
    <property type="term" value="C:plasma membrane"/>
    <property type="evidence" value="ECO:0007669"/>
    <property type="project" value="UniProtKB-SubCell"/>
</dbReference>
<dbReference type="PANTHER" id="PTHR30606:SF10">
    <property type="entry name" value="PHOSPHATIDYLINOSITOL MANNOSIDE ACYLTRANSFERASE"/>
    <property type="match status" value="1"/>
</dbReference>
<dbReference type="PANTHER" id="PTHR30606">
    <property type="entry name" value="LIPID A BIOSYNTHESIS LAUROYL ACYLTRANSFERASE"/>
    <property type="match status" value="1"/>
</dbReference>
<keyword evidence="6 7" id="KW-0012">Acyltransferase</keyword>
<dbReference type="EC" id="2.3.1.-" evidence="7"/>
<dbReference type="OrthoDB" id="9803456at2"/>
<dbReference type="Pfam" id="PF03279">
    <property type="entry name" value="Lip_A_acyltrans"/>
    <property type="match status" value="1"/>
</dbReference>
<keyword evidence="4 7" id="KW-0808">Transferase</keyword>
<organism evidence="7 8">
    <name type="scientific">Acidipropionibacterium virtanenii</name>
    <dbReference type="NCBI Taxonomy" id="2057246"/>
    <lineage>
        <taxon>Bacteria</taxon>
        <taxon>Bacillati</taxon>
        <taxon>Actinomycetota</taxon>
        <taxon>Actinomycetes</taxon>
        <taxon>Propionibacteriales</taxon>
        <taxon>Propionibacteriaceae</taxon>
        <taxon>Acidipropionibacterium</taxon>
    </lineage>
</organism>
<dbReference type="GO" id="GO:0009247">
    <property type="term" value="P:glycolipid biosynthetic process"/>
    <property type="evidence" value="ECO:0007669"/>
    <property type="project" value="UniProtKB-ARBA"/>
</dbReference>
<keyword evidence="8" id="KW-1185">Reference proteome</keyword>
<accession>A0A344UUG7</accession>
<comment type="subcellular location">
    <subcellularLocation>
        <location evidence="1">Cell inner membrane</location>
    </subcellularLocation>
</comment>
<keyword evidence="5" id="KW-0472">Membrane</keyword>
<sequence length="295" mass="32235">MASGHLRHGLETAVTAGLAYCPKAVWRPVSVAGGTLMGARPARPVRQWMLNAEVMSGSRPSPRQVREAVESWARTQVTSMQLPRWTPDRIASSVTCDPVALKRLRAAFEGRGAVVALPHMGSWDLAGAWVARQGMPVTTVAERLPDPEFDLFVRTRNRLGMRVQGHRDPAVMRSLVDDVTSGRLVCLVADRDLSGSGIPIRWRSARGPVPGRIPPGPAHLAVMTGAVLIGAACHYSDPGHMRIDFSPVLEPPTSGTARSRAGVLTGRLAEWFSMRIRDHVEDWHMFQPIFDGVRP</sequence>
<dbReference type="Proteomes" id="UP000251995">
    <property type="component" value="Chromosome"/>
</dbReference>
<dbReference type="KEGG" id="acij:JS278_01752"/>
<dbReference type="EMBL" id="CP025198">
    <property type="protein sequence ID" value="AXE38915.1"/>
    <property type="molecule type" value="Genomic_DNA"/>
</dbReference>
<dbReference type="InterPro" id="IPR004960">
    <property type="entry name" value="LipA_acyltrans"/>
</dbReference>
<proteinExistence type="predicted"/>
<evidence type="ECO:0000256" key="5">
    <source>
        <dbReference type="ARBA" id="ARBA00023136"/>
    </source>
</evidence>
<reference evidence="7 8" key="1">
    <citation type="submission" date="2017-12" db="EMBL/GenBank/DDBJ databases">
        <title>The whole genome sequence of the Acidipropionibacterium virtanenii sp. nov. type strain JS278.</title>
        <authorList>
            <person name="Laine P."/>
            <person name="Deptula P."/>
            <person name="Varmanen P."/>
            <person name="Auvinen P."/>
        </authorList>
    </citation>
    <scope>NUCLEOTIDE SEQUENCE [LARGE SCALE GENOMIC DNA]</scope>
    <source>
        <strain evidence="7 8">JS278</strain>
    </source>
</reference>
<evidence type="ECO:0000256" key="3">
    <source>
        <dbReference type="ARBA" id="ARBA00022519"/>
    </source>
</evidence>
<evidence type="ECO:0000256" key="2">
    <source>
        <dbReference type="ARBA" id="ARBA00022475"/>
    </source>
</evidence>
<dbReference type="RefSeq" id="WP_114044852.1">
    <property type="nucleotide sequence ID" value="NZ_CP025198.1"/>
</dbReference>